<feature type="coiled-coil region" evidence="1">
    <location>
        <begin position="218"/>
        <end position="266"/>
    </location>
</feature>
<dbReference type="InterPro" id="IPR038798">
    <property type="entry name" value="CCDC138"/>
</dbReference>
<dbReference type="Proteomes" id="UP001642483">
    <property type="component" value="Unassembled WGS sequence"/>
</dbReference>
<keyword evidence="1" id="KW-0175">Coiled coil</keyword>
<dbReference type="Pfam" id="PF21037">
    <property type="entry name" value="CCDC138_cc"/>
    <property type="match status" value="1"/>
</dbReference>
<evidence type="ECO:0000259" key="3">
    <source>
        <dbReference type="Pfam" id="PF21037"/>
    </source>
</evidence>
<evidence type="ECO:0000256" key="1">
    <source>
        <dbReference type="SAM" id="Coils"/>
    </source>
</evidence>
<dbReference type="EMBL" id="CAWYQH010000097">
    <property type="protein sequence ID" value="CAK8683673.1"/>
    <property type="molecule type" value="Genomic_DNA"/>
</dbReference>
<name>A0ABP0FYD9_CLALP</name>
<evidence type="ECO:0000313" key="4">
    <source>
        <dbReference type="EMBL" id="CAK8683673.1"/>
    </source>
</evidence>
<dbReference type="InterPro" id="IPR048750">
    <property type="entry name" value="CCDC138_C"/>
</dbReference>
<protein>
    <recommendedName>
        <fullName evidence="6">Coiled-coil domain-containing protein 138</fullName>
    </recommendedName>
</protein>
<evidence type="ECO:0000259" key="2">
    <source>
        <dbReference type="Pfam" id="PF21035"/>
    </source>
</evidence>
<organism evidence="4 5">
    <name type="scientific">Clavelina lepadiformis</name>
    <name type="common">Light-bulb sea squirt</name>
    <name type="synonym">Ascidia lepadiformis</name>
    <dbReference type="NCBI Taxonomy" id="159417"/>
    <lineage>
        <taxon>Eukaryota</taxon>
        <taxon>Metazoa</taxon>
        <taxon>Chordata</taxon>
        <taxon>Tunicata</taxon>
        <taxon>Ascidiacea</taxon>
        <taxon>Aplousobranchia</taxon>
        <taxon>Clavelinidae</taxon>
        <taxon>Clavelina</taxon>
    </lineage>
</organism>
<comment type="caution">
    <text evidence="4">The sequence shown here is derived from an EMBL/GenBank/DDBJ whole genome shotgun (WGS) entry which is preliminary data.</text>
</comment>
<evidence type="ECO:0008006" key="6">
    <source>
        <dbReference type="Google" id="ProtNLM"/>
    </source>
</evidence>
<feature type="domain" description="Coiled-coil" evidence="2">
    <location>
        <begin position="409"/>
        <end position="709"/>
    </location>
</feature>
<sequence length="720" mass="81874">MTSVIENNIEVMERNEEELGSGCDPYVEHLRQKYLQHMVPNSSGKDSSSGSFGQVISNEILSCTPASSLTESERKHYTNAMAELKKLLKLGETKLEETVAQYQSSIKQKTEAEQPLEDHNEEQDDLENVVLKDTVTTLTQSTTLPTMSSEFTTDSYKPQKSVRISAEPTTFLESEFSTGLEATWPGPGILRLSSRAEKFEPTDVKVIHAELLNIHQKLNDKSKHLSELQAYLDAKEEELLLREDQLAEQEQNIAVNEERVQKAQDVMLRLQGVETKVEEKFSLLQECHTAEINQLQSALSEKLKECKRLKSSFDVIKSHNEELKLQDNELARINQKLYNQNTKLKRRLENLQRKQQYTSQKKCVAEVLADQTNKFKLDDNKLGTSASSKSVDKSSKVWNNSIEALSVCLEWISEIQLKPSDDFKMKHNGQHISKDFITDKCLKVLPLLVEVLRYLPVCTAQSKHHLPYLRFIYCSLHHLEDTHHALLSSTARRIGEELIKPSSFRSISETTGATSAVTNTTLPYSGAGNDSKTKPQVFFHSTNIEVRMVSSFIILKTLHQVDILAQVFDQLKKDLQEEDNRKIFLHYAATQTILPYLTYKTNKSLIGNTVDVMLQMAMESSLLPAFLKLCSCETWFRAVSSAVRTIGQSSDFATLEKLSIILQKLSKIKTNKKYFESFSLGRALQERYRECDPESTFLSLNLRSILFNLNLLKTNSIPSI</sequence>
<accession>A0ABP0FYD9</accession>
<dbReference type="Gene3D" id="1.20.5.340">
    <property type="match status" value="1"/>
</dbReference>
<reference evidence="4 5" key="1">
    <citation type="submission" date="2024-02" db="EMBL/GenBank/DDBJ databases">
        <authorList>
            <person name="Daric V."/>
            <person name="Darras S."/>
        </authorList>
    </citation>
    <scope>NUCLEOTIDE SEQUENCE [LARGE SCALE GENOMIC DNA]</scope>
</reference>
<feature type="coiled-coil region" evidence="1">
    <location>
        <begin position="292"/>
        <end position="361"/>
    </location>
</feature>
<gene>
    <name evidence="4" type="ORF">CVLEPA_LOCUS14718</name>
</gene>
<feature type="domain" description="Coiled-coil-domain-containing protein 138 coiled-coil" evidence="3">
    <location>
        <begin position="304"/>
        <end position="362"/>
    </location>
</feature>
<dbReference type="PANTHER" id="PTHR34523:SF1">
    <property type="entry name" value="COILED-COIL DOMAIN-CONTAINING PROTEIN 138"/>
    <property type="match status" value="1"/>
</dbReference>
<proteinExistence type="predicted"/>
<dbReference type="PANTHER" id="PTHR34523">
    <property type="entry name" value="COILED-COIL DOMAIN-CONTAINING PROTEIN 138"/>
    <property type="match status" value="1"/>
</dbReference>
<keyword evidence="5" id="KW-1185">Reference proteome</keyword>
<dbReference type="InterPro" id="IPR048751">
    <property type="entry name" value="CCDC138_CC"/>
</dbReference>
<evidence type="ECO:0000313" key="5">
    <source>
        <dbReference type="Proteomes" id="UP001642483"/>
    </source>
</evidence>
<dbReference type="Pfam" id="PF21035">
    <property type="entry name" value="CCDC138_C"/>
    <property type="match status" value="1"/>
</dbReference>